<proteinExistence type="predicted"/>
<dbReference type="EMBL" id="BMYO01000011">
    <property type="protein sequence ID" value="GHD68931.1"/>
    <property type="molecule type" value="Genomic_DNA"/>
</dbReference>
<dbReference type="SUPFAM" id="SSF50249">
    <property type="entry name" value="Nucleic acid-binding proteins"/>
    <property type="match status" value="1"/>
</dbReference>
<reference evidence="3" key="1">
    <citation type="journal article" date="2019" name="Int. J. Syst. Evol. Microbiol.">
        <title>The Global Catalogue of Microorganisms (GCM) 10K type strain sequencing project: providing services to taxonomists for standard genome sequencing and annotation.</title>
        <authorList>
            <consortium name="The Broad Institute Genomics Platform"/>
            <consortium name="The Broad Institute Genome Sequencing Center for Infectious Disease"/>
            <person name="Wu L."/>
            <person name="Ma J."/>
        </authorList>
    </citation>
    <scope>NUCLEOTIDE SEQUENCE [LARGE SCALE GENOMIC DNA]</scope>
    <source>
        <strain evidence="3">KCTC 23701</strain>
    </source>
</reference>
<accession>A0ABQ3H4H5</accession>
<dbReference type="InterPro" id="IPR001900">
    <property type="entry name" value="RNase_II/R"/>
</dbReference>
<sequence>MHVFYDEDGGFKVATVKEAQAASFMIEDVRGKRSKIKAANVLLKFERPDPATLLAEAEALAGEIDVDFLWEVCGADEFGFEDIAAEYFGAGPTPQQQAAALIRIAQAPMYFYKKGRGRYKAAPEENVKAALAGIERKKREAEQMAAWQAELEAGTLPEAFRAGLKRLIHRPDKNGLEYKALAAAADAQQTSVLRLLERIGAIADVEQYFLDGFELEYFPKGRDGVTDAAIAAPDDLPVADVEAFSIDDVTTTEIDDAFSIRQLANGNWEVGIHIAAPVLGIAPGSPLDVQVFERLSTVYFPGDKITMLPDSAVNVFTLETGSARPAVSMYVELNPGLDVVGHRSVVERVPIVANLRHDQIETHFNEDTAGQDGGDYPYKRELNFLWQLANALEARRGRAEDPNAPVRLDYSFYVDRLDDGTKKVRILPRKRGSPMDKLVAELMIFVNRHWGMDLHKAEIAAIYRVQGQGRVRMTTQFGPHVGLGVECYAWSSSPLRRAVDFVNQTQIVAMIRGTTPRFAKNDAELFGAIGAFDTAYAAYGEFQDKMERYWCLRYLEQENLTELGATLIKENLVRVDGLPLVMRVPGLPELPAGSTVKLQRLAIDFLELTVECRLATM</sequence>
<gene>
    <name evidence="2" type="ORF">GCM10007350_34880</name>
</gene>
<evidence type="ECO:0000259" key="1">
    <source>
        <dbReference type="SMART" id="SM00955"/>
    </source>
</evidence>
<protein>
    <submittedName>
        <fullName evidence="2">Ribonuclease II</fullName>
    </submittedName>
</protein>
<evidence type="ECO:0000313" key="3">
    <source>
        <dbReference type="Proteomes" id="UP000604737"/>
    </source>
</evidence>
<dbReference type="InterPro" id="IPR012340">
    <property type="entry name" value="NA-bd_OB-fold"/>
</dbReference>
<dbReference type="RefSeq" id="WP_189462240.1">
    <property type="nucleotide sequence ID" value="NZ_BMYO01000011.1"/>
</dbReference>
<organism evidence="2 3">
    <name type="scientific">Jeongeupia chitinilytica</name>
    <dbReference type="NCBI Taxonomy" id="1041641"/>
    <lineage>
        <taxon>Bacteria</taxon>
        <taxon>Pseudomonadati</taxon>
        <taxon>Pseudomonadota</taxon>
        <taxon>Betaproteobacteria</taxon>
        <taxon>Neisseriales</taxon>
        <taxon>Chitinibacteraceae</taxon>
        <taxon>Jeongeupia</taxon>
    </lineage>
</organism>
<name>A0ABQ3H4H5_9NEIS</name>
<dbReference type="PANTHER" id="PTHR23355">
    <property type="entry name" value="RIBONUCLEASE"/>
    <property type="match status" value="1"/>
</dbReference>
<dbReference type="SMART" id="SM00955">
    <property type="entry name" value="RNB"/>
    <property type="match status" value="1"/>
</dbReference>
<feature type="domain" description="RNB" evidence="1">
    <location>
        <begin position="235"/>
        <end position="513"/>
    </location>
</feature>
<dbReference type="Proteomes" id="UP000604737">
    <property type="component" value="Unassembled WGS sequence"/>
</dbReference>
<keyword evidence="3" id="KW-1185">Reference proteome</keyword>
<dbReference type="InterPro" id="IPR050180">
    <property type="entry name" value="RNR_Ribonuclease"/>
</dbReference>
<dbReference type="Pfam" id="PF00773">
    <property type="entry name" value="RNB"/>
    <property type="match status" value="1"/>
</dbReference>
<evidence type="ECO:0000313" key="2">
    <source>
        <dbReference type="EMBL" id="GHD68931.1"/>
    </source>
</evidence>
<dbReference type="PANTHER" id="PTHR23355:SF9">
    <property type="entry name" value="DIS3-LIKE EXONUCLEASE 2"/>
    <property type="match status" value="1"/>
</dbReference>
<comment type="caution">
    <text evidence="2">The sequence shown here is derived from an EMBL/GenBank/DDBJ whole genome shotgun (WGS) entry which is preliminary data.</text>
</comment>